<reference evidence="9" key="1">
    <citation type="journal article" date="2023" name="Mol. Phylogenet. Evol.">
        <title>Genome-scale phylogeny and comparative genomics of the fungal order Sordariales.</title>
        <authorList>
            <person name="Hensen N."/>
            <person name="Bonometti L."/>
            <person name="Westerberg I."/>
            <person name="Brannstrom I.O."/>
            <person name="Guillou S."/>
            <person name="Cros-Aarteil S."/>
            <person name="Calhoun S."/>
            <person name="Haridas S."/>
            <person name="Kuo A."/>
            <person name="Mondo S."/>
            <person name="Pangilinan J."/>
            <person name="Riley R."/>
            <person name="LaButti K."/>
            <person name="Andreopoulos B."/>
            <person name="Lipzen A."/>
            <person name="Chen C."/>
            <person name="Yan M."/>
            <person name="Daum C."/>
            <person name="Ng V."/>
            <person name="Clum A."/>
            <person name="Steindorff A."/>
            <person name="Ohm R.A."/>
            <person name="Martin F."/>
            <person name="Silar P."/>
            <person name="Natvig D.O."/>
            <person name="Lalanne C."/>
            <person name="Gautier V."/>
            <person name="Ament-Velasquez S.L."/>
            <person name="Kruys A."/>
            <person name="Hutchinson M.I."/>
            <person name="Powell A.J."/>
            <person name="Barry K."/>
            <person name="Miller A.N."/>
            <person name="Grigoriev I.V."/>
            <person name="Debuchy R."/>
            <person name="Gladieux P."/>
            <person name="Hiltunen Thoren M."/>
            <person name="Johannesson H."/>
        </authorList>
    </citation>
    <scope>NUCLEOTIDE SEQUENCE</scope>
    <source>
        <strain evidence="9">CBS 103.79</strain>
    </source>
</reference>
<feature type="transmembrane region" description="Helical" evidence="7">
    <location>
        <begin position="86"/>
        <end position="107"/>
    </location>
</feature>
<evidence type="ECO:0000313" key="9">
    <source>
        <dbReference type="EMBL" id="KAK3901529.1"/>
    </source>
</evidence>
<organism evidence="9 10">
    <name type="scientific">Staphylotrichum tortipilum</name>
    <dbReference type="NCBI Taxonomy" id="2831512"/>
    <lineage>
        <taxon>Eukaryota</taxon>
        <taxon>Fungi</taxon>
        <taxon>Dikarya</taxon>
        <taxon>Ascomycota</taxon>
        <taxon>Pezizomycotina</taxon>
        <taxon>Sordariomycetes</taxon>
        <taxon>Sordariomycetidae</taxon>
        <taxon>Sordariales</taxon>
        <taxon>Chaetomiaceae</taxon>
        <taxon>Staphylotrichum</taxon>
    </lineage>
</organism>
<gene>
    <name evidence="9" type="ORF">C8A05DRAFT_44827</name>
</gene>
<dbReference type="PANTHER" id="PTHR33048">
    <property type="entry name" value="PTH11-LIKE INTEGRAL MEMBRANE PROTEIN (AFU_ORTHOLOGUE AFUA_5G11245)"/>
    <property type="match status" value="1"/>
</dbReference>
<evidence type="ECO:0000259" key="8">
    <source>
        <dbReference type="Pfam" id="PF20684"/>
    </source>
</evidence>
<dbReference type="AlphaFoldDB" id="A0AAN6MJQ7"/>
<feature type="compositionally biased region" description="Polar residues" evidence="6">
    <location>
        <begin position="332"/>
        <end position="346"/>
    </location>
</feature>
<dbReference type="EMBL" id="MU855572">
    <property type="protein sequence ID" value="KAK3901529.1"/>
    <property type="molecule type" value="Genomic_DNA"/>
</dbReference>
<feature type="transmembrane region" description="Helical" evidence="7">
    <location>
        <begin position="17"/>
        <end position="34"/>
    </location>
</feature>
<dbReference type="InterPro" id="IPR052337">
    <property type="entry name" value="SAT4-like"/>
</dbReference>
<evidence type="ECO:0000256" key="7">
    <source>
        <dbReference type="SAM" id="Phobius"/>
    </source>
</evidence>
<dbReference type="PANTHER" id="PTHR33048:SF42">
    <property type="entry name" value="INTEGRAL MEMBRANE PROTEIN"/>
    <property type="match status" value="1"/>
</dbReference>
<feature type="transmembrane region" description="Helical" evidence="7">
    <location>
        <begin position="127"/>
        <end position="148"/>
    </location>
</feature>
<evidence type="ECO:0000256" key="4">
    <source>
        <dbReference type="ARBA" id="ARBA00023136"/>
    </source>
</evidence>
<evidence type="ECO:0000256" key="3">
    <source>
        <dbReference type="ARBA" id="ARBA00022989"/>
    </source>
</evidence>
<dbReference type="GO" id="GO:0016020">
    <property type="term" value="C:membrane"/>
    <property type="evidence" value="ECO:0007669"/>
    <property type="project" value="UniProtKB-SubCell"/>
</dbReference>
<keyword evidence="2 7" id="KW-0812">Transmembrane</keyword>
<feature type="transmembrane region" description="Helical" evidence="7">
    <location>
        <begin position="172"/>
        <end position="196"/>
    </location>
</feature>
<protein>
    <recommendedName>
        <fullName evidence="8">Rhodopsin domain-containing protein</fullName>
    </recommendedName>
</protein>
<reference evidence="9" key="2">
    <citation type="submission" date="2023-05" db="EMBL/GenBank/DDBJ databases">
        <authorList>
            <consortium name="Lawrence Berkeley National Laboratory"/>
            <person name="Steindorff A."/>
            <person name="Hensen N."/>
            <person name="Bonometti L."/>
            <person name="Westerberg I."/>
            <person name="Brannstrom I.O."/>
            <person name="Guillou S."/>
            <person name="Cros-Aarteil S."/>
            <person name="Calhoun S."/>
            <person name="Haridas S."/>
            <person name="Kuo A."/>
            <person name="Mondo S."/>
            <person name="Pangilinan J."/>
            <person name="Riley R."/>
            <person name="Labutti K."/>
            <person name="Andreopoulos B."/>
            <person name="Lipzen A."/>
            <person name="Chen C."/>
            <person name="Yanf M."/>
            <person name="Daum C."/>
            <person name="Ng V."/>
            <person name="Clum A."/>
            <person name="Ohm R."/>
            <person name="Martin F."/>
            <person name="Silar P."/>
            <person name="Natvig D."/>
            <person name="Lalanne C."/>
            <person name="Gautier V."/>
            <person name="Ament-Velasquez S.L."/>
            <person name="Kruys A."/>
            <person name="Hutchinson M.I."/>
            <person name="Powell A.J."/>
            <person name="Barry K."/>
            <person name="Miller A.N."/>
            <person name="Grigoriev I.V."/>
            <person name="Debuchy R."/>
            <person name="Gladieux P."/>
            <person name="Thoren M.H."/>
            <person name="Johannesson H."/>
        </authorList>
    </citation>
    <scope>NUCLEOTIDE SEQUENCE</scope>
    <source>
        <strain evidence="9">CBS 103.79</strain>
    </source>
</reference>
<dbReference type="Proteomes" id="UP001303889">
    <property type="component" value="Unassembled WGS sequence"/>
</dbReference>
<evidence type="ECO:0000256" key="1">
    <source>
        <dbReference type="ARBA" id="ARBA00004141"/>
    </source>
</evidence>
<feature type="domain" description="Rhodopsin" evidence="8">
    <location>
        <begin position="34"/>
        <end position="235"/>
    </location>
</feature>
<sequence length="360" mass="38877">MASVTATIPPESKGSKVNIVCWLLAALSAAFLGLRLFCKFKTHRGLWWDDHVLIVSWVFLLISIAADSSMVPLGLGMHLSDVDSANLTQIGLLSNVASTFSMLAAVLSKTSFAVTLLRITNGYTKIFVWFAIVIMNIGMGLAALFVWVKCNPVRKTWDFAVPGTCLDSHAMMVYSVFAAALSAAMDLALAMLPWKVIWTLQMKTREKLGVAFAMSMGIFAAATAVVKCTKIPPLTGDNVATTIMASCIPVLRVLFQYMKSSVKQYNTSYEPSNGSHLKGTRANITTVTSPGNRETGSQVGKDDDTGSDKSILDRSVGGGNQIVQTTEFSVQFHNDGRGNNANQDTDSMGGYEMTNKGNTR</sequence>
<dbReference type="InterPro" id="IPR049326">
    <property type="entry name" value="Rhodopsin_dom_fungi"/>
</dbReference>
<evidence type="ECO:0000313" key="10">
    <source>
        <dbReference type="Proteomes" id="UP001303889"/>
    </source>
</evidence>
<name>A0AAN6MJQ7_9PEZI</name>
<evidence type="ECO:0000256" key="2">
    <source>
        <dbReference type="ARBA" id="ARBA00022692"/>
    </source>
</evidence>
<feature type="compositionally biased region" description="Polar residues" evidence="6">
    <location>
        <begin position="282"/>
        <end position="298"/>
    </location>
</feature>
<keyword evidence="4 7" id="KW-0472">Membrane</keyword>
<feature type="compositionally biased region" description="Basic and acidic residues" evidence="6">
    <location>
        <begin position="300"/>
        <end position="312"/>
    </location>
</feature>
<evidence type="ECO:0000256" key="6">
    <source>
        <dbReference type="SAM" id="MobiDB-lite"/>
    </source>
</evidence>
<proteinExistence type="inferred from homology"/>
<feature type="transmembrane region" description="Helical" evidence="7">
    <location>
        <begin position="208"/>
        <end position="226"/>
    </location>
</feature>
<feature type="transmembrane region" description="Helical" evidence="7">
    <location>
        <begin position="238"/>
        <end position="255"/>
    </location>
</feature>
<comment type="similarity">
    <text evidence="5">Belongs to the SAT4 family.</text>
</comment>
<feature type="region of interest" description="Disordered" evidence="6">
    <location>
        <begin position="332"/>
        <end position="360"/>
    </location>
</feature>
<accession>A0AAN6MJQ7</accession>
<feature type="transmembrane region" description="Helical" evidence="7">
    <location>
        <begin position="46"/>
        <end position="66"/>
    </location>
</feature>
<feature type="region of interest" description="Disordered" evidence="6">
    <location>
        <begin position="269"/>
        <end position="318"/>
    </location>
</feature>
<comment type="subcellular location">
    <subcellularLocation>
        <location evidence="1">Membrane</location>
        <topology evidence="1">Multi-pass membrane protein</topology>
    </subcellularLocation>
</comment>
<evidence type="ECO:0000256" key="5">
    <source>
        <dbReference type="ARBA" id="ARBA00038359"/>
    </source>
</evidence>
<dbReference type="Pfam" id="PF20684">
    <property type="entry name" value="Fung_rhodopsin"/>
    <property type="match status" value="1"/>
</dbReference>
<comment type="caution">
    <text evidence="9">The sequence shown here is derived from an EMBL/GenBank/DDBJ whole genome shotgun (WGS) entry which is preliminary data.</text>
</comment>
<keyword evidence="10" id="KW-1185">Reference proteome</keyword>
<keyword evidence="3 7" id="KW-1133">Transmembrane helix</keyword>